<protein>
    <submittedName>
        <fullName evidence="1">Uncharacterized protein</fullName>
    </submittedName>
</protein>
<reference evidence="1 2" key="1">
    <citation type="submission" date="2018-06" db="EMBL/GenBank/DDBJ databases">
        <title>OYT1 Genome Sequencing.</title>
        <authorList>
            <person name="Kato S."/>
            <person name="Itoh T."/>
            <person name="Ohkuma M."/>
        </authorList>
    </citation>
    <scope>NUCLEOTIDE SEQUENCE [LARGE SCALE GENOMIC DNA]</scope>
    <source>
        <strain evidence="1 2">OYT1</strain>
    </source>
</reference>
<dbReference type="KEGG" id="fam:OYT1_ch1130"/>
<evidence type="ECO:0000313" key="1">
    <source>
        <dbReference type="EMBL" id="BBE50690.1"/>
    </source>
</evidence>
<dbReference type="EMBL" id="AP018738">
    <property type="protein sequence ID" value="BBE50690.1"/>
    <property type="molecule type" value="Genomic_DNA"/>
</dbReference>
<dbReference type="RefSeq" id="WP_145983676.1">
    <property type="nucleotide sequence ID" value="NZ_AP018738.1"/>
</dbReference>
<organism evidence="1 2">
    <name type="scientific">Ferriphaselus amnicola</name>
    <dbReference type="NCBI Taxonomy" id="1188319"/>
    <lineage>
        <taxon>Bacteria</taxon>
        <taxon>Pseudomonadati</taxon>
        <taxon>Pseudomonadota</taxon>
        <taxon>Betaproteobacteria</taxon>
        <taxon>Nitrosomonadales</taxon>
        <taxon>Gallionellaceae</taxon>
        <taxon>Ferriphaselus</taxon>
    </lineage>
</organism>
<keyword evidence="2" id="KW-1185">Reference proteome</keyword>
<proteinExistence type="predicted"/>
<name>A0A2Z6GB53_9PROT</name>
<accession>A0A2Z6GB53</accession>
<dbReference type="Proteomes" id="UP000033070">
    <property type="component" value="Chromosome"/>
</dbReference>
<sequence>MSNTSQGISERMYKTKMSAVNMDNHEKGEIIEEMHSRNEIIERAKETQIRNIGLDFCSFAGLEEVTQLGNDGDKSYYVDKTGKRVEFTEEMQFKAAIAVLNTQGHYFEATPMN</sequence>
<dbReference type="AlphaFoldDB" id="A0A2Z6GB53"/>
<gene>
    <name evidence="1" type="ORF">OYT1_ch1130</name>
</gene>
<evidence type="ECO:0000313" key="2">
    <source>
        <dbReference type="Proteomes" id="UP000033070"/>
    </source>
</evidence>